<dbReference type="GO" id="GO:0004303">
    <property type="term" value="F:estradiol 17-beta-dehydrogenase [NAD(P)+] activity"/>
    <property type="evidence" value="ECO:0007669"/>
    <property type="project" value="TreeGrafter"/>
</dbReference>
<dbReference type="PANTHER" id="PTHR43658">
    <property type="entry name" value="SHORT-CHAIN DEHYDROGENASE/REDUCTASE"/>
    <property type="match status" value="1"/>
</dbReference>
<dbReference type="KEGG" id="dpte:113791783"/>
<evidence type="ECO:0000313" key="2">
    <source>
        <dbReference type="Proteomes" id="UP000515146"/>
    </source>
</evidence>
<dbReference type="PANTHER" id="PTHR43658:SF8">
    <property type="entry name" value="17-BETA-HYDROXYSTEROID DEHYDROGENASE 14-RELATED"/>
    <property type="match status" value="1"/>
</dbReference>
<name>A0A6P6XWZ8_DERPT</name>
<evidence type="ECO:0000256" key="1">
    <source>
        <dbReference type="RuleBase" id="RU000363"/>
    </source>
</evidence>
<dbReference type="InParanoid" id="A0A6P6XWZ8"/>
<accession>A0A6P6XWZ8</accession>
<dbReference type="SUPFAM" id="SSF51735">
    <property type="entry name" value="NAD(P)-binding Rossmann-fold domains"/>
    <property type="match status" value="1"/>
</dbReference>
<dbReference type="AlphaFoldDB" id="A0A6P6XWZ8"/>
<dbReference type="OMA" id="MEIQGTA"/>
<dbReference type="OrthoDB" id="1274115at2759"/>
<dbReference type="GO" id="GO:0008210">
    <property type="term" value="P:estrogen metabolic process"/>
    <property type="evidence" value="ECO:0007669"/>
    <property type="project" value="TreeGrafter"/>
</dbReference>
<reference evidence="3" key="1">
    <citation type="submission" date="2025-08" db="UniProtKB">
        <authorList>
            <consortium name="RefSeq"/>
        </authorList>
    </citation>
    <scope>IDENTIFICATION</scope>
    <source>
        <strain evidence="3">Airmid</strain>
    </source>
</reference>
<sequence length="261" mass="28524">MTMLLNTIRGLTAFVTGGGSGLGLAVCRHLARLDARVITIDLKPSEEKIDNVIGIKGDIRKEADIMEALKLCQDSNDGQQRLNILVNCAGVANAFKLYNFNSQKPQRLRDFLDLVDINIYGTFNVIRLAIPLLVNNPMGVNGTKSVIINTSSILAWEGHEGQTGYAATQGALNSMTLPLSRDLAKEGIRVNTIAAGFFETPLVMRSNAPELLEFIQCSTPCPSRLGQPEEFAKLVETIIENPMLNGEIIRLDGACRWPERG</sequence>
<dbReference type="GO" id="GO:0005739">
    <property type="term" value="C:mitochondrion"/>
    <property type="evidence" value="ECO:0007669"/>
    <property type="project" value="TreeGrafter"/>
</dbReference>
<dbReference type="PRINTS" id="PR00081">
    <property type="entry name" value="GDHRDH"/>
</dbReference>
<protein>
    <submittedName>
        <fullName evidence="3">3-hydroxyacyl-CoA dehydrogenase type-2-like</fullName>
    </submittedName>
</protein>
<proteinExistence type="inferred from homology"/>
<evidence type="ECO:0000313" key="3">
    <source>
        <dbReference type="RefSeq" id="XP_027197411.1"/>
    </source>
</evidence>
<gene>
    <name evidence="3" type="primary">LOC113791783</name>
</gene>
<organism evidence="2 3">
    <name type="scientific">Dermatophagoides pteronyssinus</name>
    <name type="common">European house dust mite</name>
    <dbReference type="NCBI Taxonomy" id="6956"/>
    <lineage>
        <taxon>Eukaryota</taxon>
        <taxon>Metazoa</taxon>
        <taxon>Ecdysozoa</taxon>
        <taxon>Arthropoda</taxon>
        <taxon>Chelicerata</taxon>
        <taxon>Arachnida</taxon>
        <taxon>Acari</taxon>
        <taxon>Acariformes</taxon>
        <taxon>Sarcoptiformes</taxon>
        <taxon>Astigmata</taxon>
        <taxon>Psoroptidia</taxon>
        <taxon>Analgoidea</taxon>
        <taxon>Pyroglyphidae</taxon>
        <taxon>Dermatophagoidinae</taxon>
        <taxon>Dermatophagoides</taxon>
    </lineage>
</organism>
<dbReference type="GO" id="GO:0006631">
    <property type="term" value="P:fatty acid metabolic process"/>
    <property type="evidence" value="ECO:0007669"/>
    <property type="project" value="TreeGrafter"/>
</dbReference>
<dbReference type="PRINTS" id="PR00080">
    <property type="entry name" value="SDRFAMILY"/>
</dbReference>
<dbReference type="Pfam" id="PF00106">
    <property type="entry name" value="adh_short"/>
    <property type="match status" value="1"/>
</dbReference>
<dbReference type="GO" id="GO:0008209">
    <property type="term" value="P:androgen metabolic process"/>
    <property type="evidence" value="ECO:0007669"/>
    <property type="project" value="TreeGrafter"/>
</dbReference>
<comment type="similarity">
    <text evidence="1">Belongs to the short-chain dehydrogenases/reductases (SDR) family.</text>
</comment>
<dbReference type="Gene3D" id="3.40.50.720">
    <property type="entry name" value="NAD(P)-binding Rossmann-like Domain"/>
    <property type="match status" value="1"/>
</dbReference>
<dbReference type="InterPro" id="IPR002347">
    <property type="entry name" value="SDR_fam"/>
</dbReference>
<keyword evidence="2" id="KW-1185">Reference proteome</keyword>
<dbReference type="InterPro" id="IPR036291">
    <property type="entry name" value="NAD(P)-bd_dom_sf"/>
</dbReference>
<dbReference type="Proteomes" id="UP000515146">
    <property type="component" value="Unplaced"/>
</dbReference>
<dbReference type="RefSeq" id="XP_027197411.1">
    <property type="nucleotide sequence ID" value="XM_027341610.1"/>
</dbReference>